<dbReference type="KEGG" id="amuc:Pan181_07350"/>
<dbReference type="Pfam" id="PF02012">
    <property type="entry name" value="BNR"/>
    <property type="match status" value="1"/>
</dbReference>
<dbReference type="AlphaFoldDB" id="A0A518AIJ6"/>
<sequence precursor="true">MNGKVVNSRRRHLTIFCRTLLLVTLAANLHALTVAQAADRLTEAINQHPPAIPIASGFEIPSEGYCDQPYVVKLPDGTWLCTMTTGEGHEGNKGQHVVSTRSTDRGRTWGPLVDIEPAAGPEASWAMPYLTSYGRVYAFYIYNAKNMREVIAGTDYARQRVDTLGEYAVKYSDDGGKSWSAERYYIPVRMTAIDRRNPYQGEVRFQWGVGKPIRHKNAMIFGFTKIEKFGAGFIERSESFFIRCSNIETERDPDKLNWQTLPEGETGLKSPEGPIASEVNLTSLSDGSLFCTYRTVAGHPCHAYSRNDGRTWTPPAFMTYGPSGQLVDHPRAANFVRKLTKGPYAGRYIYWFHNHSGKDYAGRNPAYLLGGVEVDTPRGKVIEWGQPVAVLYDENPEVRISYPDFIWEQGLYITETQKTIARVHKVPGELLAKLWE</sequence>
<dbReference type="EMBL" id="CP036278">
    <property type="protein sequence ID" value="QDU54552.1"/>
    <property type="molecule type" value="Genomic_DNA"/>
</dbReference>
<proteinExistence type="predicted"/>
<accession>A0A518AIJ6</accession>
<keyword evidence="3" id="KW-1185">Reference proteome</keyword>
<dbReference type="CDD" id="cd15482">
    <property type="entry name" value="Sialidase_non-viral"/>
    <property type="match status" value="1"/>
</dbReference>
<dbReference type="SUPFAM" id="SSF50939">
    <property type="entry name" value="Sialidases"/>
    <property type="match status" value="1"/>
</dbReference>
<feature type="signal peptide" evidence="1">
    <location>
        <begin position="1"/>
        <end position="37"/>
    </location>
</feature>
<organism evidence="2 3">
    <name type="scientific">Aeoliella mucimassa</name>
    <dbReference type="NCBI Taxonomy" id="2527972"/>
    <lineage>
        <taxon>Bacteria</taxon>
        <taxon>Pseudomonadati</taxon>
        <taxon>Planctomycetota</taxon>
        <taxon>Planctomycetia</taxon>
        <taxon>Pirellulales</taxon>
        <taxon>Lacipirellulaceae</taxon>
        <taxon>Aeoliella</taxon>
    </lineage>
</organism>
<dbReference type="InterPro" id="IPR036278">
    <property type="entry name" value="Sialidase_sf"/>
</dbReference>
<protein>
    <submittedName>
        <fullName evidence="2">BNR/Asp-box repeat protein</fullName>
    </submittedName>
</protein>
<feature type="chain" id="PRO_5021978572" evidence="1">
    <location>
        <begin position="38"/>
        <end position="436"/>
    </location>
</feature>
<dbReference type="Proteomes" id="UP000315750">
    <property type="component" value="Chromosome"/>
</dbReference>
<reference evidence="2 3" key="1">
    <citation type="submission" date="2019-02" db="EMBL/GenBank/DDBJ databases">
        <title>Deep-cultivation of Planctomycetes and their phenomic and genomic characterization uncovers novel biology.</title>
        <authorList>
            <person name="Wiegand S."/>
            <person name="Jogler M."/>
            <person name="Boedeker C."/>
            <person name="Pinto D."/>
            <person name="Vollmers J."/>
            <person name="Rivas-Marin E."/>
            <person name="Kohn T."/>
            <person name="Peeters S.H."/>
            <person name="Heuer A."/>
            <person name="Rast P."/>
            <person name="Oberbeckmann S."/>
            <person name="Bunk B."/>
            <person name="Jeske O."/>
            <person name="Meyerdierks A."/>
            <person name="Storesund J.E."/>
            <person name="Kallscheuer N."/>
            <person name="Luecker S."/>
            <person name="Lage O.M."/>
            <person name="Pohl T."/>
            <person name="Merkel B.J."/>
            <person name="Hornburger P."/>
            <person name="Mueller R.-W."/>
            <person name="Bruemmer F."/>
            <person name="Labrenz M."/>
            <person name="Spormann A.M."/>
            <person name="Op den Camp H."/>
            <person name="Overmann J."/>
            <person name="Amann R."/>
            <person name="Jetten M.S.M."/>
            <person name="Mascher T."/>
            <person name="Medema M.H."/>
            <person name="Devos D.P."/>
            <person name="Kaster A.-K."/>
            <person name="Ovreas L."/>
            <person name="Rohde M."/>
            <person name="Galperin M.Y."/>
            <person name="Jogler C."/>
        </authorList>
    </citation>
    <scope>NUCLEOTIDE SEQUENCE [LARGE SCALE GENOMIC DNA]</scope>
    <source>
        <strain evidence="2 3">Pan181</strain>
    </source>
</reference>
<evidence type="ECO:0000256" key="1">
    <source>
        <dbReference type="SAM" id="SignalP"/>
    </source>
</evidence>
<dbReference type="OrthoDB" id="240763at2"/>
<gene>
    <name evidence="2" type="ORF">Pan181_07350</name>
</gene>
<evidence type="ECO:0000313" key="3">
    <source>
        <dbReference type="Proteomes" id="UP000315750"/>
    </source>
</evidence>
<name>A0A518AIJ6_9BACT</name>
<dbReference type="InterPro" id="IPR002860">
    <property type="entry name" value="BNR_rpt"/>
</dbReference>
<evidence type="ECO:0000313" key="2">
    <source>
        <dbReference type="EMBL" id="QDU54552.1"/>
    </source>
</evidence>
<keyword evidence="1" id="KW-0732">Signal</keyword>
<dbReference type="RefSeq" id="WP_145245516.1">
    <property type="nucleotide sequence ID" value="NZ_CP036278.1"/>
</dbReference>
<dbReference type="Gene3D" id="2.120.10.10">
    <property type="match status" value="1"/>
</dbReference>